<feature type="transmembrane region" description="Helical" evidence="6">
    <location>
        <begin position="334"/>
        <end position="355"/>
    </location>
</feature>
<feature type="transmembrane region" description="Helical" evidence="6">
    <location>
        <begin position="216"/>
        <end position="237"/>
    </location>
</feature>
<keyword evidence="6" id="KW-0997">Cell inner membrane</keyword>
<evidence type="ECO:0000256" key="4">
    <source>
        <dbReference type="ARBA" id="ARBA00022989"/>
    </source>
</evidence>
<dbReference type="AlphaFoldDB" id="A0A077NN85"/>
<feature type="transmembrane region" description="Helical" evidence="6">
    <location>
        <begin position="121"/>
        <end position="142"/>
    </location>
</feature>
<dbReference type="UniPathway" id="UPA00566"/>
<feature type="transmembrane region" description="Helical" evidence="6">
    <location>
        <begin position="12"/>
        <end position="33"/>
    </location>
</feature>
<dbReference type="PANTHER" id="PTHR30250:SF30">
    <property type="entry name" value="LIPID III FLIPPASE"/>
    <property type="match status" value="1"/>
</dbReference>
<comment type="subunit">
    <text evidence="6">Probably part of a complex composed of WzxE, WzyE and WzzE.</text>
</comment>
<keyword evidence="4 6" id="KW-1133">Transmembrane helix</keyword>
<dbReference type="InterPro" id="IPR002797">
    <property type="entry name" value="Polysacc_synth"/>
</dbReference>
<dbReference type="InterPro" id="IPR044550">
    <property type="entry name" value="WzxE"/>
</dbReference>
<reference evidence="7" key="1">
    <citation type="submission" date="2013-07" db="EMBL/GenBank/DDBJ databases">
        <title>Sub-species coevolution in mutualistic symbiosis.</title>
        <authorList>
            <person name="Murfin K."/>
            <person name="Klassen J."/>
            <person name="Lee M."/>
            <person name="Forst S."/>
            <person name="Stock P."/>
            <person name="Goodrich-Blair H."/>
        </authorList>
    </citation>
    <scope>NUCLEOTIDE SEQUENCE [LARGE SCALE GENOMIC DNA]</scope>
    <source>
        <strain evidence="7">Puntauvense</strain>
    </source>
</reference>
<dbReference type="Pfam" id="PF01943">
    <property type="entry name" value="Polysacc_synt"/>
    <property type="match status" value="1"/>
</dbReference>
<dbReference type="Proteomes" id="UP000028511">
    <property type="component" value="Unassembled WGS sequence"/>
</dbReference>
<comment type="pathway">
    <text evidence="6">Bacterial outer membrane biogenesis; enterobacterial common antigen biosynthesis.</text>
</comment>
<dbReference type="PANTHER" id="PTHR30250">
    <property type="entry name" value="PST FAMILY PREDICTED COLANIC ACID TRANSPORTER"/>
    <property type="match status" value="1"/>
</dbReference>
<comment type="function">
    <text evidence="6">Mediates the transbilayer movement of Und-PP-GlcNAc-ManNAcA-Fuc4NAc (lipid III) from the inner to the outer leaflet of the cytoplasmic membrane during the assembly of enterobacterial common antigen (ECA).</text>
</comment>
<name>A0A077NN85_XENBV</name>
<dbReference type="InterPro" id="IPR050833">
    <property type="entry name" value="Poly_Biosynth_Transport"/>
</dbReference>
<organism evidence="7">
    <name type="scientific">Xenorhabdus bovienii str. puntauvense</name>
    <dbReference type="NCBI Taxonomy" id="1398201"/>
    <lineage>
        <taxon>Bacteria</taxon>
        <taxon>Pseudomonadati</taxon>
        <taxon>Pseudomonadota</taxon>
        <taxon>Gammaproteobacteria</taxon>
        <taxon>Enterobacterales</taxon>
        <taxon>Morganellaceae</taxon>
        <taxon>Xenorhabdus</taxon>
    </lineage>
</organism>
<comment type="subcellular location">
    <subcellularLocation>
        <location evidence="6">Cell inner membrane</location>
        <topology evidence="6">Multi-pass membrane protein</topology>
    </subcellularLocation>
    <subcellularLocation>
        <location evidence="1">Cell membrane</location>
        <topology evidence="1">Multi-pass membrane protein</topology>
    </subcellularLocation>
</comment>
<proteinExistence type="inferred from homology"/>
<comment type="caution">
    <text evidence="7">The sequence shown here is derived from an EMBL/GenBank/DDBJ whole genome shotgun (WGS) entry which is preliminary data.</text>
</comment>
<keyword evidence="2 6" id="KW-1003">Cell membrane</keyword>
<keyword evidence="5 6" id="KW-0472">Membrane</keyword>
<comment type="similarity">
    <text evidence="6">Belongs to the polysaccharide transport (PST) (TC 2.A.66.2) family.</text>
</comment>
<dbReference type="HAMAP" id="MF_02024">
    <property type="entry name" value="WzxE"/>
    <property type="match status" value="1"/>
</dbReference>
<evidence type="ECO:0000256" key="5">
    <source>
        <dbReference type="ARBA" id="ARBA00023136"/>
    </source>
</evidence>
<dbReference type="GO" id="GO:0005886">
    <property type="term" value="C:plasma membrane"/>
    <property type="evidence" value="ECO:0007669"/>
    <property type="project" value="UniProtKB-SubCell"/>
</dbReference>
<evidence type="ECO:0000256" key="3">
    <source>
        <dbReference type="ARBA" id="ARBA00022692"/>
    </source>
</evidence>
<evidence type="ECO:0000313" key="7">
    <source>
        <dbReference type="EMBL" id="CDG99155.1"/>
    </source>
</evidence>
<feature type="transmembrane region" description="Helical" evidence="6">
    <location>
        <begin position="362"/>
        <end position="382"/>
    </location>
</feature>
<dbReference type="GO" id="GO:0009246">
    <property type="term" value="P:enterobacterial common antigen biosynthetic process"/>
    <property type="evidence" value="ECO:0007669"/>
    <property type="project" value="UniProtKB-UniRule"/>
</dbReference>
<keyword evidence="3 6" id="KW-0812">Transmembrane</keyword>
<protein>
    <recommendedName>
        <fullName evidence="6">Lipid III flippase</fullName>
    </recommendedName>
</protein>
<evidence type="ECO:0000256" key="2">
    <source>
        <dbReference type="ARBA" id="ARBA00022475"/>
    </source>
</evidence>
<feature type="transmembrane region" description="Helical" evidence="6">
    <location>
        <begin position="257"/>
        <end position="278"/>
    </location>
</feature>
<feature type="transmembrane region" description="Helical" evidence="6">
    <location>
        <begin position="149"/>
        <end position="170"/>
    </location>
</feature>
<dbReference type="InterPro" id="IPR032896">
    <property type="entry name" value="WzxE_Proteobacteria"/>
</dbReference>
<feature type="transmembrane region" description="Helical" evidence="6">
    <location>
        <begin position="299"/>
        <end position="322"/>
    </location>
</feature>
<evidence type="ECO:0000256" key="1">
    <source>
        <dbReference type="ARBA" id="ARBA00004651"/>
    </source>
</evidence>
<evidence type="ECO:0000256" key="6">
    <source>
        <dbReference type="HAMAP-Rule" id="MF_02024"/>
    </source>
</evidence>
<sequence>MSLAKASVWTAGSTLIKIGVGLLVIKLLAVSFGPAGVGQAGNFRQLITVLGVLSGAGIFNGVTKYVAEHHQQPEKLRAILGTSSSIILGFSTLLAVIFLLFTDAISIGLFGHNNYKTVVQALAFIQMGIAYANYFLAILKGFRDAQGNALSIILGSLTGMIAYGLCYWLGGYEGALAGLALVPALVVLPAGLMILRSKVITFSALKPMWDRVIASHLGKFTLMALLTSMTLPVAYIMMRNLMAERYSWEEVGIWQGVSSISDAYLQFITASFTVYLLPTLSRLESKQEITGEIVKALKFVLPAVAAASFSVWLLRDFVIWLLFSDKFTAMRDLFAWQLVGDVLKVGAYVFGYLVIAKAALRFYVLTEISQFLLLTGFSHWLIPENGALGAAQSYMATYIIYFILCCSVFIIYRRRA</sequence>
<dbReference type="EMBL" id="CBSW010000281">
    <property type="protein sequence ID" value="CDG99155.1"/>
    <property type="molecule type" value="Genomic_DNA"/>
</dbReference>
<feature type="transmembrane region" description="Helical" evidence="6">
    <location>
        <begin position="176"/>
        <end position="195"/>
    </location>
</feature>
<feature type="transmembrane region" description="Helical" evidence="6">
    <location>
        <begin position="79"/>
        <end position="101"/>
    </location>
</feature>
<keyword evidence="6" id="KW-0813">Transport</keyword>
<gene>
    <name evidence="6 7" type="primary">wzxE</name>
    <name evidence="7" type="ORF">XBP1_740030</name>
</gene>
<feature type="transmembrane region" description="Helical" evidence="6">
    <location>
        <begin position="45"/>
        <end position="67"/>
    </location>
</feature>
<dbReference type="HOGENOM" id="CLU_042154_0_0_6"/>
<feature type="transmembrane region" description="Helical" evidence="6">
    <location>
        <begin position="394"/>
        <end position="412"/>
    </location>
</feature>
<accession>A0A077NN85</accession>
<dbReference type="CDD" id="cd13125">
    <property type="entry name" value="MATE_like_10"/>
    <property type="match status" value="1"/>
</dbReference>
<dbReference type="NCBIfam" id="NF011679">
    <property type="entry name" value="PRK15099.1"/>
    <property type="match status" value="1"/>
</dbReference>
<dbReference type="RefSeq" id="WP_038207801.1">
    <property type="nucleotide sequence ID" value="NZ_CAWLWN010000070.1"/>
</dbReference>